<dbReference type="OrthoDB" id="952521at2"/>
<evidence type="ECO:0000256" key="4">
    <source>
        <dbReference type="ARBA" id="ARBA00023136"/>
    </source>
</evidence>
<dbReference type="EMBL" id="CP026604">
    <property type="protein sequence ID" value="AWB66701.1"/>
    <property type="molecule type" value="Genomic_DNA"/>
</dbReference>
<keyword evidence="4" id="KW-0472">Membrane</keyword>
<dbReference type="AlphaFoldDB" id="A0A2S0VR59"/>
<proteinExistence type="predicted"/>
<dbReference type="Proteomes" id="UP000244441">
    <property type="component" value="Chromosome"/>
</dbReference>
<comment type="subcellular location">
    <subcellularLocation>
        <location evidence="1">Membrane</location>
        <topology evidence="1">Multi-pass membrane protein</topology>
    </subcellularLocation>
</comment>
<keyword evidence="8" id="KW-1185">Reference proteome</keyword>
<reference evidence="7 8" key="1">
    <citation type="submission" date="2018-01" db="EMBL/GenBank/DDBJ databases">
        <title>Genome sequence of a Cantenovulum-like bacteria.</title>
        <authorList>
            <person name="Tan W.R."/>
            <person name="Lau N.-S."/>
            <person name="Go F."/>
            <person name="Amirul A.-A.A."/>
        </authorList>
    </citation>
    <scope>NUCLEOTIDE SEQUENCE [LARGE SCALE GENOMIC DNA]</scope>
    <source>
        <strain evidence="7 8">CCB-QB4</strain>
    </source>
</reference>
<feature type="chain" id="PRO_5015733418" description="NarX-like N-terminal domain-containing protein" evidence="5">
    <location>
        <begin position="25"/>
        <end position="284"/>
    </location>
</feature>
<gene>
    <name evidence="7" type="ORF">C2869_09775</name>
</gene>
<dbReference type="InterPro" id="IPR029095">
    <property type="entry name" value="NarX-like_N"/>
</dbReference>
<dbReference type="RefSeq" id="WP_108602759.1">
    <property type="nucleotide sequence ID" value="NZ_CP026604.1"/>
</dbReference>
<evidence type="ECO:0000256" key="1">
    <source>
        <dbReference type="ARBA" id="ARBA00004141"/>
    </source>
</evidence>
<feature type="domain" description="NarX-like N-terminal" evidence="6">
    <location>
        <begin position="162"/>
        <end position="242"/>
    </location>
</feature>
<keyword evidence="2" id="KW-0812">Transmembrane</keyword>
<dbReference type="KEGG" id="cate:C2869_09775"/>
<evidence type="ECO:0000256" key="5">
    <source>
        <dbReference type="SAM" id="SignalP"/>
    </source>
</evidence>
<feature type="signal peptide" evidence="5">
    <location>
        <begin position="1"/>
        <end position="24"/>
    </location>
</feature>
<accession>A0A2S0VR59</accession>
<dbReference type="Pfam" id="PF13675">
    <property type="entry name" value="PilJ"/>
    <property type="match status" value="2"/>
</dbReference>
<sequence length="284" mass="31763">MNVRKLLALMALFPCLMLPYTSYASTPDAVDIAGRQRMLTQKMTKEALLVGLQPNTASYVQALVASQTLFHSSLQALKSGDSRQNIPKPSSKELRQIGEIERLWQPFSSVIDEIAQAKFASYSAIEQLISTNDSLLKESNKLVQIMASTVEDEQDEAKVNRVNLAGRQRMLSQRLAKQALSVCYHVDFFQNKNTATQTTSTFDLVLNGLINGSELLELEESTTSDEEDKLDEVYRYWSDYLAVINPVLDISYSVCSVQQIALIDKRSLDVLKNMNQAVQIAKAN</sequence>
<protein>
    <recommendedName>
        <fullName evidence="6">NarX-like N-terminal domain-containing protein</fullName>
    </recommendedName>
</protein>
<organism evidence="7 8">
    <name type="scientific">Saccharobesus litoralis</name>
    <dbReference type="NCBI Taxonomy" id="2172099"/>
    <lineage>
        <taxon>Bacteria</taxon>
        <taxon>Pseudomonadati</taxon>
        <taxon>Pseudomonadota</taxon>
        <taxon>Gammaproteobacteria</taxon>
        <taxon>Alteromonadales</taxon>
        <taxon>Alteromonadaceae</taxon>
        <taxon>Saccharobesus</taxon>
    </lineage>
</organism>
<evidence type="ECO:0000256" key="3">
    <source>
        <dbReference type="ARBA" id="ARBA00022989"/>
    </source>
</evidence>
<evidence type="ECO:0000256" key="2">
    <source>
        <dbReference type="ARBA" id="ARBA00022692"/>
    </source>
</evidence>
<feature type="domain" description="NarX-like N-terminal" evidence="6">
    <location>
        <begin position="29"/>
        <end position="113"/>
    </location>
</feature>
<keyword evidence="5" id="KW-0732">Signal</keyword>
<evidence type="ECO:0000313" key="7">
    <source>
        <dbReference type="EMBL" id="AWB66701.1"/>
    </source>
</evidence>
<dbReference type="GO" id="GO:0016020">
    <property type="term" value="C:membrane"/>
    <property type="evidence" value="ECO:0007669"/>
    <property type="project" value="UniProtKB-SubCell"/>
</dbReference>
<keyword evidence="3" id="KW-1133">Transmembrane helix</keyword>
<name>A0A2S0VR59_9ALTE</name>
<evidence type="ECO:0000313" key="8">
    <source>
        <dbReference type="Proteomes" id="UP000244441"/>
    </source>
</evidence>
<evidence type="ECO:0000259" key="6">
    <source>
        <dbReference type="Pfam" id="PF13675"/>
    </source>
</evidence>